<dbReference type="OrthoDB" id="724176at2"/>
<evidence type="ECO:0000313" key="8">
    <source>
        <dbReference type="EMBL" id="BBL03328.1"/>
    </source>
</evidence>
<evidence type="ECO:0008006" key="10">
    <source>
        <dbReference type="Google" id="ProtNLM"/>
    </source>
</evidence>
<dbReference type="Gene3D" id="1.25.40.390">
    <property type="match status" value="1"/>
</dbReference>
<dbReference type="InterPro" id="IPR033985">
    <property type="entry name" value="SusD-like_N"/>
</dbReference>
<dbReference type="InterPro" id="IPR012944">
    <property type="entry name" value="SusD_RagB_dom"/>
</dbReference>
<gene>
    <name evidence="8" type="ORF">A5CBH24_06410</name>
</gene>
<keyword evidence="3" id="KW-0732">Signal</keyword>
<dbReference type="Pfam" id="PF07980">
    <property type="entry name" value="SusD_RagB"/>
    <property type="match status" value="1"/>
</dbReference>
<dbReference type="Pfam" id="PF14322">
    <property type="entry name" value="SusD-like_3"/>
    <property type="match status" value="1"/>
</dbReference>
<comment type="similarity">
    <text evidence="2">Belongs to the SusD family.</text>
</comment>
<dbReference type="SUPFAM" id="SSF48452">
    <property type="entry name" value="TPR-like"/>
    <property type="match status" value="1"/>
</dbReference>
<keyword evidence="5" id="KW-0998">Cell outer membrane</keyword>
<evidence type="ECO:0000259" key="7">
    <source>
        <dbReference type="Pfam" id="PF14322"/>
    </source>
</evidence>
<dbReference type="GO" id="GO:0009279">
    <property type="term" value="C:cell outer membrane"/>
    <property type="evidence" value="ECO:0007669"/>
    <property type="project" value="UniProtKB-SubCell"/>
</dbReference>
<evidence type="ECO:0000256" key="2">
    <source>
        <dbReference type="ARBA" id="ARBA00006275"/>
    </source>
</evidence>
<evidence type="ECO:0000256" key="5">
    <source>
        <dbReference type="ARBA" id="ARBA00023237"/>
    </source>
</evidence>
<protein>
    <recommendedName>
        <fullName evidence="10">Starch-binding protein</fullName>
    </recommendedName>
</protein>
<sequence length="628" mass="71907">MKKIISILAFTSLLCCSCDYLDVVPEGKATEEDIWKTTEQADKFRYYLQTYMPNLIGYDWSPDQFAGDDFITGARGTTYYFSSKSLLYNEETSSNTYFGRWEPSSVSGGTNYDIYRGIRYCYYMLDNVYKVPVISPENADRYAGEAWFLIGYYHQCLLEYYGPVILVKRFIPIDAPEEEIFVPRTPYDDCVKFIADCYDKAAGLLPETVVPAELGMPTKMAALSYKARLLLYAASPLVNGNPDYVGFNNPDGTPLMNTTYDREKWKLAMDAAEAAIQLSEKTGQNGGKQNYYLYTNIDSTLDEFEQGVKNYHGAFVDQLWNGEEFIMAKGAETGIQNIQRYGGPRSIAGDMSKGWKTTCVPTMEAVEMYYTKNGLPLEDDPLTKDADLYRVAPGDSTALLHRNREPRFYACIGFDRGTFEIDGTTITLKLRGGELHGSTLKETDEYQSCTGYVCQKWISRTSYYDKSLNTYTYTRYAYPYLRLAELYLSYAEADFEYNGSLSGKSLEYINRVRRRCGLPDFEDSWALAGGIPSGQKLRKVLHQERSIEFLFEGRRFHDLRRWKEAPEVMNKQPRSWNRDAKTQDDFYQVIQAAQGGRVRVFESPKSYWLAIPLNQINKNPQLVQNPGY</sequence>
<dbReference type="InterPro" id="IPR011990">
    <property type="entry name" value="TPR-like_helical_dom_sf"/>
</dbReference>
<keyword evidence="4" id="KW-0472">Membrane</keyword>
<dbReference type="GeneID" id="78341353"/>
<feature type="domain" description="RagB/SusD" evidence="6">
    <location>
        <begin position="334"/>
        <end position="628"/>
    </location>
</feature>
<comment type="subcellular location">
    <subcellularLocation>
        <location evidence="1">Cell outer membrane</location>
    </subcellularLocation>
</comment>
<evidence type="ECO:0000256" key="1">
    <source>
        <dbReference type="ARBA" id="ARBA00004442"/>
    </source>
</evidence>
<dbReference type="Proteomes" id="UP000318946">
    <property type="component" value="Chromosome"/>
</dbReference>
<evidence type="ECO:0000259" key="6">
    <source>
        <dbReference type="Pfam" id="PF07980"/>
    </source>
</evidence>
<feature type="domain" description="SusD-like N-terminal" evidence="7">
    <location>
        <begin position="108"/>
        <end position="231"/>
    </location>
</feature>
<dbReference type="EMBL" id="AP019735">
    <property type="protein sequence ID" value="BBL03328.1"/>
    <property type="molecule type" value="Genomic_DNA"/>
</dbReference>
<dbReference type="RefSeq" id="WP_141412193.1">
    <property type="nucleotide sequence ID" value="NZ_AP019735.1"/>
</dbReference>
<evidence type="ECO:0000256" key="4">
    <source>
        <dbReference type="ARBA" id="ARBA00023136"/>
    </source>
</evidence>
<dbReference type="AlphaFoldDB" id="A0A4Y1WTA4"/>
<organism evidence="8 9">
    <name type="scientific">Alistipes communis</name>
    <dbReference type="NCBI Taxonomy" id="2585118"/>
    <lineage>
        <taxon>Bacteria</taxon>
        <taxon>Pseudomonadati</taxon>
        <taxon>Bacteroidota</taxon>
        <taxon>Bacteroidia</taxon>
        <taxon>Bacteroidales</taxon>
        <taxon>Rikenellaceae</taxon>
        <taxon>Alistipes</taxon>
    </lineage>
</organism>
<accession>A0A4Y1WTA4</accession>
<evidence type="ECO:0000313" key="9">
    <source>
        <dbReference type="Proteomes" id="UP000318946"/>
    </source>
</evidence>
<dbReference type="KEGG" id="acou:A5CBH24_06410"/>
<reference evidence="9" key="1">
    <citation type="submission" date="2019-06" db="EMBL/GenBank/DDBJ databases">
        <title>Alistipes onderdonkii subsp. vulgaris subsp. nov., Alistipes dispar sp. nov. and Alistipes communis sp. nov., isolated from human faeces, and creation of Alistipes onderdonkii subsp. onderdonkii subsp. nov.</title>
        <authorList>
            <person name="Sakamoto M."/>
            <person name="Ikeyama N."/>
            <person name="Ogata Y."/>
            <person name="Suda W."/>
            <person name="Iino T."/>
            <person name="Hattori M."/>
            <person name="Ohkuma M."/>
        </authorList>
    </citation>
    <scope>NUCLEOTIDE SEQUENCE [LARGE SCALE GENOMIC DNA]</scope>
    <source>
        <strain evidence="9">5CBH24</strain>
    </source>
</reference>
<keyword evidence="9" id="KW-1185">Reference proteome</keyword>
<evidence type="ECO:0000256" key="3">
    <source>
        <dbReference type="ARBA" id="ARBA00022729"/>
    </source>
</evidence>
<proteinExistence type="inferred from homology"/>
<name>A0A4Y1WTA4_9BACT</name>